<evidence type="ECO:0000313" key="3">
    <source>
        <dbReference type="EnsemblPlants" id="ORUFI05G24680.1"/>
    </source>
</evidence>
<dbReference type="PANTHER" id="PTHR34710:SF18">
    <property type="entry name" value="OS05G0522700 PROTEIN"/>
    <property type="match status" value="1"/>
</dbReference>
<accession>A0A0E0PQ50</accession>
<feature type="domain" description="DUF3615" evidence="2">
    <location>
        <begin position="441"/>
        <end position="528"/>
    </location>
</feature>
<reference evidence="4" key="1">
    <citation type="submission" date="2013-06" db="EMBL/GenBank/DDBJ databases">
        <authorList>
            <person name="Zhao Q."/>
        </authorList>
    </citation>
    <scope>NUCLEOTIDE SEQUENCE</scope>
    <source>
        <strain evidence="4">cv. W1943</strain>
    </source>
</reference>
<sequence>MVGGGVRDGDEEAALWPRPIMLEEDYYSRRRRAREHDRRRAAALREEESNERLARECLDHYNALHPGDEHDLAPGDVTLCSAPCNSTTWTHGNFVAPPPPRRPAVPALPAADALLLRAHDFLGVVTCVPMADEPDGGGLLARVPLCRRWATRRRRSGRWDCVCRTCNRGLHVKHPWLKKKVVGEFPCGHLEAASVCKMCFSYSDVVHPSPGKFARGEGDGGGGDDGVGDGELRLLLGAVDGGDGGGGEAGDGGPDPGTPEADPAPRGWIRPPIWADLARELHVLGGWWLVAVAATGGGPDGWWRRRGCRGGGFGWRRRQRTWRLRQGGCWQRLRWRWRRFAMAVAGVGGCFGPRNIQPTKTIKAETQAHNDEGLPDSPVDRVARSLGEALIGGRSRAMIDDDEEAALWSRRNTPVEHPIRRAYDRVAAALREKRSNERLARECLDHYNALHPGDEHDLAPGGDVTLSRSHCSTGAWTHGNFVARRRRRQWRRCLAFVLPATRTLFFFEHMSGDDYLGVITCIPMPDEPVGGFLARIPVIRRWATPRRSGRWDCVCKTCRRGLRVTHHWLKRKVIGEFPCGHMVAESVCKMCYHYSDVVHPSPGKFARGYLEHEDEFGHYGRNGLRDYPLQKELTE</sequence>
<dbReference type="Pfam" id="PF12274">
    <property type="entry name" value="DUF3615"/>
    <property type="match status" value="1"/>
</dbReference>
<dbReference type="PANTHER" id="PTHR34710">
    <property type="entry name" value="OS03G0834100 PROTEIN"/>
    <property type="match status" value="1"/>
</dbReference>
<name>A0A0E0PQ50_ORYRU</name>
<protein>
    <recommendedName>
        <fullName evidence="2">DUF3615 domain-containing protein</fullName>
    </recommendedName>
</protein>
<evidence type="ECO:0000259" key="2">
    <source>
        <dbReference type="Pfam" id="PF12274"/>
    </source>
</evidence>
<proteinExistence type="predicted"/>
<feature type="compositionally biased region" description="Gly residues" evidence="1">
    <location>
        <begin position="243"/>
        <end position="255"/>
    </location>
</feature>
<dbReference type="HOGENOM" id="CLU_431102_0_0_1"/>
<dbReference type="Gramene" id="ORUFI05G24680.1">
    <property type="protein sequence ID" value="ORUFI05G24680.1"/>
    <property type="gene ID" value="ORUFI05G24680"/>
</dbReference>
<dbReference type="AlphaFoldDB" id="A0A0E0PQ50"/>
<organism evidence="3 4">
    <name type="scientific">Oryza rufipogon</name>
    <name type="common">Brownbeard rice</name>
    <name type="synonym">Asian wild rice</name>
    <dbReference type="NCBI Taxonomy" id="4529"/>
    <lineage>
        <taxon>Eukaryota</taxon>
        <taxon>Viridiplantae</taxon>
        <taxon>Streptophyta</taxon>
        <taxon>Embryophyta</taxon>
        <taxon>Tracheophyta</taxon>
        <taxon>Spermatophyta</taxon>
        <taxon>Magnoliopsida</taxon>
        <taxon>Liliopsida</taxon>
        <taxon>Poales</taxon>
        <taxon>Poaceae</taxon>
        <taxon>BOP clade</taxon>
        <taxon>Oryzoideae</taxon>
        <taxon>Oryzeae</taxon>
        <taxon>Oryzinae</taxon>
        <taxon>Oryza</taxon>
    </lineage>
</organism>
<dbReference type="InterPro" id="IPR022059">
    <property type="entry name" value="DUF3615"/>
</dbReference>
<keyword evidence="4" id="KW-1185">Reference proteome</keyword>
<dbReference type="EnsemblPlants" id="ORUFI05G24680.1">
    <property type="protein sequence ID" value="ORUFI05G24680.1"/>
    <property type="gene ID" value="ORUFI05G24680"/>
</dbReference>
<reference evidence="3" key="2">
    <citation type="submission" date="2015-06" db="UniProtKB">
        <authorList>
            <consortium name="EnsemblPlants"/>
        </authorList>
    </citation>
    <scope>IDENTIFICATION</scope>
</reference>
<evidence type="ECO:0000313" key="4">
    <source>
        <dbReference type="Proteomes" id="UP000008022"/>
    </source>
</evidence>
<evidence type="ECO:0000256" key="1">
    <source>
        <dbReference type="SAM" id="MobiDB-lite"/>
    </source>
</evidence>
<feature type="region of interest" description="Disordered" evidence="1">
    <location>
        <begin position="243"/>
        <end position="267"/>
    </location>
</feature>
<dbReference type="Proteomes" id="UP000008022">
    <property type="component" value="Unassembled WGS sequence"/>
</dbReference>